<reference evidence="8 9" key="1">
    <citation type="journal article" date="2021" name="Sci. Rep.">
        <title>Genome sequencing of the multicellular alga Astrephomene provides insights into convergent evolution of germ-soma differentiation.</title>
        <authorList>
            <person name="Yamashita S."/>
            <person name="Yamamoto K."/>
            <person name="Matsuzaki R."/>
            <person name="Suzuki S."/>
            <person name="Yamaguchi H."/>
            <person name="Hirooka S."/>
            <person name="Minakuchi Y."/>
            <person name="Miyagishima S."/>
            <person name="Kawachi M."/>
            <person name="Toyoda A."/>
            <person name="Nozaki H."/>
        </authorList>
    </citation>
    <scope>NUCLEOTIDE SEQUENCE [LARGE SCALE GENOMIC DNA]</scope>
    <source>
        <strain evidence="8 9">NIES-4017</strain>
    </source>
</reference>
<evidence type="ECO:0000313" key="8">
    <source>
        <dbReference type="EMBL" id="GFR49730.1"/>
    </source>
</evidence>
<evidence type="ECO:0000256" key="1">
    <source>
        <dbReference type="ARBA" id="ARBA00004177"/>
    </source>
</evidence>
<keyword evidence="5" id="KW-0653">Protein transport</keyword>
<name>A0AAD3HR99_9CHLO</name>
<evidence type="ECO:0000256" key="3">
    <source>
        <dbReference type="ARBA" id="ARBA00022448"/>
    </source>
</evidence>
<evidence type="ECO:0000256" key="4">
    <source>
        <dbReference type="ARBA" id="ARBA00022753"/>
    </source>
</evidence>
<feature type="compositionally biased region" description="Gly residues" evidence="6">
    <location>
        <begin position="193"/>
        <end position="212"/>
    </location>
</feature>
<feature type="region of interest" description="Disordered" evidence="6">
    <location>
        <begin position="193"/>
        <end position="218"/>
    </location>
</feature>
<dbReference type="EMBL" id="BMAR01000032">
    <property type="protein sequence ID" value="GFR49730.1"/>
    <property type="molecule type" value="Genomic_DNA"/>
</dbReference>
<gene>
    <name evidence="8" type="ORF">Agub_g11887</name>
</gene>
<feature type="region of interest" description="Disordered" evidence="6">
    <location>
        <begin position="94"/>
        <end position="115"/>
    </location>
</feature>
<dbReference type="Proteomes" id="UP001054857">
    <property type="component" value="Unassembled WGS sequence"/>
</dbReference>
<comment type="similarity">
    <text evidence="2">Belongs to the VPS37 family.</text>
</comment>
<dbReference type="AlphaFoldDB" id="A0AAD3HR99"/>
<keyword evidence="9" id="KW-1185">Reference proteome</keyword>
<dbReference type="GO" id="GO:0043162">
    <property type="term" value="P:ubiquitin-dependent protein catabolic process via the multivesicular body sorting pathway"/>
    <property type="evidence" value="ECO:0007669"/>
    <property type="project" value="TreeGrafter"/>
</dbReference>
<evidence type="ECO:0000313" key="9">
    <source>
        <dbReference type="Proteomes" id="UP001054857"/>
    </source>
</evidence>
<sequence length="376" mass="38489">MQAVDYHQRMPRRRDYADELLRSFPNGRLVNPEGSVVDLPFQLPNGRPTALRVSLPAHFPQERPVLCVLVPLQHPAVDTTGRVRVRGAELWGNSGSVSSGAAAATAGPGGGRAPGTVSGIGPTDLVAVVREAFTVLLGPEAAAQQGLLAGGAAVSSGGVSVGSMPSFGGGIAPGPNTAVGGYGNGSVGTPMPGAGGLGGAAGGAGSGSGGDGSDPESFLEGLPTSVLEAMMGDEEELRRVAAQWLQGTSAARALEDVRRANRSAATANLALARSIEEARGHVAIVRSGEYAAMRALFEELYGRQEAVVAKIGPAAVLARVRQEAEQSDAASDELLERYQSGGLTVEAFVEAYTAAREAFHSLDLKRQAAEHTPLLA</sequence>
<evidence type="ECO:0000256" key="6">
    <source>
        <dbReference type="SAM" id="MobiDB-lite"/>
    </source>
</evidence>
<comment type="subcellular location">
    <subcellularLocation>
        <location evidence="1">Endosome</location>
    </subcellularLocation>
</comment>
<dbReference type="GO" id="GO:0006623">
    <property type="term" value="P:protein targeting to vacuole"/>
    <property type="evidence" value="ECO:0007669"/>
    <property type="project" value="TreeGrafter"/>
</dbReference>
<evidence type="ECO:0000259" key="7">
    <source>
        <dbReference type="Pfam" id="PF07200"/>
    </source>
</evidence>
<keyword evidence="3" id="KW-0813">Transport</keyword>
<dbReference type="PANTHER" id="PTHR13678:SF2">
    <property type="entry name" value="VACUOLAR PROTEIN SORTING-ASSOCIATED PROTEIN 37A"/>
    <property type="match status" value="1"/>
</dbReference>
<dbReference type="CDD" id="cd00195">
    <property type="entry name" value="UBCc_UEV"/>
    <property type="match status" value="1"/>
</dbReference>
<dbReference type="Pfam" id="PF07200">
    <property type="entry name" value="Mod_r"/>
    <property type="match status" value="1"/>
</dbReference>
<dbReference type="GO" id="GO:0006612">
    <property type="term" value="P:protein targeting to membrane"/>
    <property type="evidence" value="ECO:0007669"/>
    <property type="project" value="TreeGrafter"/>
</dbReference>
<feature type="domain" description="VPS37 C-terminal" evidence="7">
    <location>
        <begin position="221"/>
        <end position="365"/>
    </location>
</feature>
<keyword evidence="4" id="KW-0967">Endosome</keyword>
<dbReference type="InterPro" id="IPR009851">
    <property type="entry name" value="Mod_r"/>
</dbReference>
<organism evidence="8 9">
    <name type="scientific">Astrephomene gubernaculifera</name>
    <dbReference type="NCBI Taxonomy" id="47775"/>
    <lineage>
        <taxon>Eukaryota</taxon>
        <taxon>Viridiplantae</taxon>
        <taxon>Chlorophyta</taxon>
        <taxon>core chlorophytes</taxon>
        <taxon>Chlorophyceae</taxon>
        <taxon>CS clade</taxon>
        <taxon>Chlamydomonadales</taxon>
        <taxon>Astrephomenaceae</taxon>
        <taxon>Astrephomene</taxon>
    </lineage>
</organism>
<comment type="caution">
    <text evidence="8">The sequence shown here is derived from an EMBL/GenBank/DDBJ whole genome shotgun (WGS) entry which is preliminary data.</text>
</comment>
<feature type="compositionally biased region" description="Low complexity" evidence="6">
    <location>
        <begin position="94"/>
        <end position="106"/>
    </location>
</feature>
<dbReference type="PANTHER" id="PTHR13678">
    <property type="entry name" value="VACUOLAR PROTEIN SORTING-ASSOCIATED PROTEIN 37"/>
    <property type="match status" value="1"/>
</dbReference>
<dbReference type="GO" id="GO:0000813">
    <property type="term" value="C:ESCRT I complex"/>
    <property type="evidence" value="ECO:0007669"/>
    <property type="project" value="UniProtKB-ARBA"/>
</dbReference>
<evidence type="ECO:0000256" key="2">
    <source>
        <dbReference type="ARBA" id="ARBA00007617"/>
    </source>
</evidence>
<protein>
    <recommendedName>
        <fullName evidence="7">VPS37 C-terminal domain-containing protein</fullName>
    </recommendedName>
</protein>
<proteinExistence type="inferred from homology"/>
<accession>A0AAD3HR99</accession>
<evidence type="ECO:0000256" key="5">
    <source>
        <dbReference type="ARBA" id="ARBA00022927"/>
    </source>
</evidence>